<name>A0ABY7K2W1_9ACTN</name>
<keyword evidence="3" id="KW-1185">Reference proteome</keyword>
<feature type="domain" description="HTH marR-type" evidence="1">
    <location>
        <begin position="10"/>
        <end position="144"/>
    </location>
</feature>
<gene>
    <name evidence="2" type="ORF">M6B22_10370</name>
</gene>
<dbReference type="PANTHER" id="PTHR33164">
    <property type="entry name" value="TRANSCRIPTIONAL REGULATOR, MARR FAMILY"/>
    <property type="match status" value="1"/>
</dbReference>
<dbReference type="EMBL" id="CP097463">
    <property type="protein sequence ID" value="WAX59142.1"/>
    <property type="molecule type" value="Genomic_DNA"/>
</dbReference>
<dbReference type="Proteomes" id="UP001164693">
    <property type="component" value="Chromosome"/>
</dbReference>
<sequence length="155" mass="16876">MRSDPKETGLRQVFDDLVRFETMLWNALDRRLQAECALSLGSLNTMLVIASTEHCRVYDIASALVITVGGASQAVDRLEAAGWCARQPNPADRRSSIVVLTERGEKLLAAGGAVFDAELEHRLREPLSATALGHLGRTLGTLRRAHARDEDDPAG</sequence>
<dbReference type="RefSeq" id="WP_269445683.1">
    <property type="nucleotide sequence ID" value="NZ_CP097463.1"/>
</dbReference>
<dbReference type="PRINTS" id="PR00598">
    <property type="entry name" value="HTHMARR"/>
</dbReference>
<proteinExistence type="predicted"/>
<dbReference type="PANTHER" id="PTHR33164:SF94">
    <property type="entry name" value="TRANSCRIPTIONAL REGULATORY PROTEIN-RELATED"/>
    <property type="match status" value="1"/>
</dbReference>
<protein>
    <submittedName>
        <fullName evidence="2">MarR family transcriptional regulator</fullName>
    </submittedName>
</protein>
<dbReference type="PROSITE" id="PS50995">
    <property type="entry name" value="HTH_MARR_2"/>
    <property type="match status" value="1"/>
</dbReference>
<dbReference type="SUPFAM" id="SSF46785">
    <property type="entry name" value="Winged helix' DNA-binding domain"/>
    <property type="match status" value="1"/>
</dbReference>
<dbReference type="InterPro" id="IPR000835">
    <property type="entry name" value="HTH_MarR-typ"/>
</dbReference>
<evidence type="ECO:0000313" key="2">
    <source>
        <dbReference type="EMBL" id="WAX59142.1"/>
    </source>
</evidence>
<evidence type="ECO:0000313" key="3">
    <source>
        <dbReference type="Proteomes" id="UP001164693"/>
    </source>
</evidence>
<evidence type="ECO:0000259" key="1">
    <source>
        <dbReference type="PROSITE" id="PS50995"/>
    </source>
</evidence>
<dbReference type="InterPro" id="IPR036390">
    <property type="entry name" value="WH_DNA-bd_sf"/>
</dbReference>
<dbReference type="SMART" id="SM00347">
    <property type="entry name" value="HTH_MARR"/>
    <property type="match status" value="1"/>
</dbReference>
<accession>A0ABY7K2W1</accession>
<dbReference type="InterPro" id="IPR036388">
    <property type="entry name" value="WH-like_DNA-bd_sf"/>
</dbReference>
<dbReference type="Gene3D" id="1.10.10.10">
    <property type="entry name" value="Winged helix-like DNA-binding domain superfamily/Winged helix DNA-binding domain"/>
    <property type="match status" value="1"/>
</dbReference>
<dbReference type="Pfam" id="PF01047">
    <property type="entry name" value="MarR"/>
    <property type="match status" value="1"/>
</dbReference>
<dbReference type="InterPro" id="IPR039422">
    <property type="entry name" value="MarR/SlyA-like"/>
</dbReference>
<reference evidence="2" key="1">
    <citation type="submission" date="2022-05" db="EMBL/GenBank/DDBJ databases">
        <title>Jatrophihabitans sp. SB3-54 whole genome sequence.</title>
        <authorList>
            <person name="Suh M.K."/>
            <person name="Eom M.K."/>
            <person name="Kim J.S."/>
            <person name="Kim H.S."/>
            <person name="Do H.E."/>
            <person name="Shin Y.K."/>
            <person name="Lee J.-S."/>
        </authorList>
    </citation>
    <scope>NUCLEOTIDE SEQUENCE</scope>
    <source>
        <strain evidence="2">SB3-54</strain>
    </source>
</reference>
<organism evidence="2 3">
    <name type="scientific">Jatrophihabitans cynanchi</name>
    <dbReference type="NCBI Taxonomy" id="2944128"/>
    <lineage>
        <taxon>Bacteria</taxon>
        <taxon>Bacillati</taxon>
        <taxon>Actinomycetota</taxon>
        <taxon>Actinomycetes</taxon>
        <taxon>Jatrophihabitantales</taxon>
        <taxon>Jatrophihabitantaceae</taxon>
        <taxon>Jatrophihabitans</taxon>
    </lineage>
</organism>